<keyword evidence="2" id="KW-1185">Reference proteome</keyword>
<reference evidence="1" key="1">
    <citation type="submission" date="2025-08" db="UniProtKB">
        <authorList>
            <consortium name="Ensembl"/>
        </authorList>
    </citation>
    <scope>IDENTIFICATION</scope>
</reference>
<dbReference type="Ensembl" id="ENSPSTT00000005191.1">
    <property type="protein sequence ID" value="ENSPSTP00000004935.1"/>
    <property type="gene ID" value="ENSPSTG00000003533.1"/>
</dbReference>
<dbReference type="Proteomes" id="UP000694428">
    <property type="component" value="Unplaced"/>
</dbReference>
<reference evidence="1" key="2">
    <citation type="submission" date="2025-09" db="UniProtKB">
        <authorList>
            <consortium name="Ensembl"/>
        </authorList>
    </citation>
    <scope>IDENTIFICATION</scope>
</reference>
<protein>
    <submittedName>
        <fullName evidence="1">Uncharacterized protein</fullName>
    </submittedName>
</protein>
<accession>A0A8C9EUZ2</accession>
<evidence type="ECO:0000313" key="1">
    <source>
        <dbReference type="Ensembl" id="ENSPSTP00000004935.1"/>
    </source>
</evidence>
<sequence>MATAAGSAVRFKSNYAVSRRIEPFYKGGALHPAGPPHSLLSVLHPLFSRGHHFICSQP</sequence>
<name>A0A8C9EUZ2_PAVCR</name>
<organism evidence="1 2">
    <name type="scientific">Pavo cristatus</name>
    <name type="common">Indian peafowl</name>
    <name type="synonym">Blue peafowl</name>
    <dbReference type="NCBI Taxonomy" id="9049"/>
    <lineage>
        <taxon>Eukaryota</taxon>
        <taxon>Metazoa</taxon>
        <taxon>Chordata</taxon>
        <taxon>Craniata</taxon>
        <taxon>Vertebrata</taxon>
        <taxon>Euteleostomi</taxon>
        <taxon>Archelosauria</taxon>
        <taxon>Archosauria</taxon>
        <taxon>Dinosauria</taxon>
        <taxon>Saurischia</taxon>
        <taxon>Theropoda</taxon>
        <taxon>Coelurosauria</taxon>
        <taxon>Aves</taxon>
        <taxon>Neognathae</taxon>
        <taxon>Galloanserae</taxon>
        <taxon>Galliformes</taxon>
        <taxon>Phasianidae</taxon>
        <taxon>Phasianinae</taxon>
        <taxon>Pavo</taxon>
    </lineage>
</organism>
<dbReference type="AlphaFoldDB" id="A0A8C9EUZ2"/>
<proteinExistence type="predicted"/>
<evidence type="ECO:0000313" key="2">
    <source>
        <dbReference type="Proteomes" id="UP000694428"/>
    </source>
</evidence>